<dbReference type="Proteomes" id="UP001059252">
    <property type="component" value="Chromosome"/>
</dbReference>
<organism evidence="1 2">
    <name type="scientific">Mycoplasma iguanae</name>
    <dbReference type="NCBI Taxonomy" id="292461"/>
    <lineage>
        <taxon>Bacteria</taxon>
        <taxon>Bacillati</taxon>
        <taxon>Mycoplasmatota</taxon>
        <taxon>Mollicutes</taxon>
        <taxon>Mycoplasmataceae</taxon>
        <taxon>Mycoplasma</taxon>
    </lineage>
</organism>
<dbReference type="InterPro" id="IPR036412">
    <property type="entry name" value="HAD-like_sf"/>
</dbReference>
<dbReference type="RefSeq" id="WP_258211099.1">
    <property type="nucleotide sequence ID" value="NZ_CP102734.1"/>
</dbReference>
<dbReference type="GO" id="GO:0016787">
    <property type="term" value="F:hydrolase activity"/>
    <property type="evidence" value="ECO:0007669"/>
    <property type="project" value="UniProtKB-KW"/>
</dbReference>
<evidence type="ECO:0000313" key="1">
    <source>
        <dbReference type="EMBL" id="UVD81925.1"/>
    </source>
</evidence>
<dbReference type="EMBL" id="CP102734">
    <property type="protein sequence ID" value="UVD81925.1"/>
    <property type="molecule type" value="Genomic_DNA"/>
</dbReference>
<dbReference type="Gene3D" id="3.40.50.1000">
    <property type="entry name" value="HAD superfamily/HAD-like"/>
    <property type="match status" value="1"/>
</dbReference>
<keyword evidence="1" id="KW-0378">Hydrolase</keyword>
<dbReference type="SUPFAM" id="SSF56784">
    <property type="entry name" value="HAD-like"/>
    <property type="match status" value="1"/>
</dbReference>
<dbReference type="CDD" id="cd07516">
    <property type="entry name" value="HAD_Pase"/>
    <property type="match status" value="1"/>
</dbReference>
<proteinExistence type="predicted"/>
<dbReference type="InterPro" id="IPR023214">
    <property type="entry name" value="HAD_sf"/>
</dbReference>
<name>A0ABY5RCI2_9MOLU</name>
<dbReference type="PANTHER" id="PTHR10000:SF23">
    <property type="entry name" value="5-AMINO-6-(5-PHOSPHO-D-RIBITYLAMINO)URACIL PHOSPHATASE YITU"/>
    <property type="match status" value="1"/>
</dbReference>
<dbReference type="PANTHER" id="PTHR10000">
    <property type="entry name" value="PHOSPHOSERINE PHOSPHATASE"/>
    <property type="match status" value="1"/>
</dbReference>
<gene>
    <name evidence="1" type="ORF">NV226_01305</name>
</gene>
<protein>
    <submittedName>
        <fullName evidence="1">Cof-type HAD-IIB family hydrolase</fullName>
    </submittedName>
</protein>
<reference evidence="1" key="1">
    <citation type="submission" date="2022-08" db="EMBL/GenBank/DDBJ databases">
        <title>Complete genome of Mycoplasma iguanae type strain 2327.</title>
        <authorList>
            <person name="Spergser J."/>
        </authorList>
    </citation>
    <scope>NUCLEOTIDE SEQUENCE</scope>
    <source>
        <strain evidence="1">2327</strain>
    </source>
</reference>
<accession>A0ABY5RCI2</accession>
<sequence>MAKKELKNKKPKYLFVIDLDGTTLSDSAISTIHPETIEGVKLAQEQGHIVCIITGRPWRSSKKAYEELGLKTVIGNYNGAHIHNPSDEFFIPKIAYLNLNEMLYILGDKHLKKYINNIAIEGPGWVQLQHSDPLLEKIFGFDEIEKKSIGLNFAKIPLQPTGVVFDIKEGVDSYELKKYLERRYGDLGEFSSWSKGDGLPPVFDITSLGISKGKTLPLLMRYYDIEMDHTITFGDGFNDVSMFQVSNVAVAMKNSDKRVQKYATVVLRKSNKEGGVGYYIKQFLKNPEKHIKNSKKLRLQRAKDLAPEIT</sequence>
<dbReference type="NCBIfam" id="TIGR00099">
    <property type="entry name" value="Cof-subfamily"/>
    <property type="match status" value="1"/>
</dbReference>
<evidence type="ECO:0000313" key="2">
    <source>
        <dbReference type="Proteomes" id="UP001059252"/>
    </source>
</evidence>
<dbReference type="Pfam" id="PF08282">
    <property type="entry name" value="Hydrolase_3"/>
    <property type="match status" value="1"/>
</dbReference>
<dbReference type="Gene3D" id="3.30.1240.10">
    <property type="match status" value="1"/>
</dbReference>
<keyword evidence="2" id="KW-1185">Reference proteome</keyword>
<dbReference type="NCBIfam" id="TIGR01484">
    <property type="entry name" value="HAD-SF-IIB"/>
    <property type="match status" value="1"/>
</dbReference>
<dbReference type="InterPro" id="IPR006379">
    <property type="entry name" value="HAD-SF_hydro_IIB"/>
</dbReference>
<dbReference type="InterPro" id="IPR000150">
    <property type="entry name" value="Cof"/>
</dbReference>